<keyword evidence="1" id="KW-0732">Signal</keyword>
<proteinExistence type="predicted"/>
<feature type="chain" id="PRO_5027893045" evidence="1">
    <location>
        <begin position="25"/>
        <end position="129"/>
    </location>
</feature>
<gene>
    <name evidence="2" type="ORF">HELGO_WM3967</name>
</gene>
<feature type="signal peptide" evidence="1">
    <location>
        <begin position="1"/>
        <end position="24"/>
    </location>
</feature>
<protein>
    <submittedName>
        <fullName evidence="2">Uncharacterized protein</fullName>
    </submittedName>
</protein>
<name>A0A6S6SIF5_9BACT</name>
<dbReference type="AlphaFoldDB" id="A0A6S6SIF5"/>
<sequence>MTNSITKKLLTALTITLLSQPIFATESNVSDNCLVPKGAKTAVLDAVKFTTVWLKLHRDNNSTAGSQKHLEAYIQESLRENNGTLDVEKFSALWDKAGNNKNTTDQAHLQNALIIIVDKATGQITTNSK</sequence>
<accession>A0A6S6SIF5</accession>
<dbReference type="EMBL" id="CACVAP010000047">
    <property type="protein sequence ID" value="CAA6805938.1"/>
    <property type="molecule type" value="Genomic_DNA"/>
</dbReference>
<evidence type="ECO:0000313" key="2">
    <source>
        <dbReference type="EMBL" id="CAA6805938.1"/>
    </source>
</evidence>
<evidence type="ECO:0000256" key="1">
    <source>
        <dbReference type="SAM" id="SignalP"/>
    </source>
</evidence>
<organism evidence="2">
    <name type="scientific">uncultured Sulfurovum sp</name>
    <dbReference type="NCBI Taxonomy" id="269237"/>
    <lineage>
        <taxon>Bacteria</taxon>
        <taxon>Pseudomonadati</taxon>
        <taxon>Campylobacterota</taxon>
        <taxon>Epsilonproteobacteria</taxon>
        <taxon>Campylobacterales</taxon>
        <taxon>Sulfurovaceae</taxon>
        <taxon>Sulfurovum</taxon>
        <taxon>environmental samples</taxon>
    </lineage>
</organism>
<reference evidence="2" key="1">
    <citation type="submission" date="2020-01" db="EMBL/GenBank/DDBJ databases">
        <authorList>
            <person name="Meier V. D."/>
            <person name="Meier V D."/>
        </authorList>
    </citation>
    <scope>NUCLEOTIDE SEQUENCE</scope>
    <source>
        <strain evidence="2">HLG_WM_MAG_06</strain>
    </source>
</reference>